<dbReference type="Proteomes" id="UP000664534">
    <property type="component" value="Unassembled WGS sequence"/>
</dbReference>
<comment type="caution">
    <text evidence="8">The sequence shown here is derived from an EMBL/GenBank/DDBJ whole genome shotgun (WGS) entry which is preliminary data.</text>
</comment>
<evidence type="ECO:0000313" key="8">
    <source>
        <dbReference type="EMBL" id="CAF9925205.1"/>
    </source>
</evidence>
<reference evidence="8" key="1">
    <citation type="submission" date="2021-03" db="EMBL/GenBank/DDBJ databases">
        <authorList>
            <person name="Tagirdzhanova G."/>
        </authorList>
    </citation>
    <scope>NUCLEOTIDE SEQUENCE</scope>
</reference>
<evidence type="ECO:0000313" key="9">
    <source>
        <dbReference type="Proteomes" id="UP000664534"/>
    </source>
</evidence>
<keyword evidence="2 6" id="KW-0812">Transmembrane</keyword>
<dbReference type="PANTHER" id="PTHR33048:SF57">
    <property type="entry name" value="INTEGRAL MEMBRANE PROTEIN-RELATED"/>
    <property type="match status" value="1"/>
</dbReference>
<feature type="transmembrane region" description="Helical" evidence="6">
    <location>
        <begin position="136"/>
        <end position="158"/>
    </location>
</feature>
<protein>
    <recommendedName>
        <fullName evidence="7">Rhodopsin domain-containing protein</fullName>
    </recommendedName>
</protein>
<comment type="subcellular location">
    <subcellularLocation>
        <location evidence="1">Membrane</location>
        <topology evidence="1">Multi-pass membrane protein</topology>
    </subcellularLocation>
</comment>
<dbReference type="InterPro" id="IPR052337">
    <property type="entry name" value="SAT4-like"/>
</dbReference>
<organism evidence="8 9">
    <name type="scientific">Imshaugia aleurites</name>
    <dbReference type="NCBI Taxonomy" id="172621"/>
    <lineage>
        <taxon>Eukaryota</taxon>
        <taxon>Fungi</taxon>
        <taxon>Dikarya</taxon>
        <taxon>Ascomycota</taxon>
        <taxon>Pezizomycotina</taxon>
        <taxon>Lecanoromycetes</taxon>
        <taxon>OSLEUM clade</taxon>
        <taxon>Lecanoromycetidae</taxon>
        <taxon>Lecanorales</taxon>
        <taxon>Lecanorineae</taxon>
        <taxon>Parmeliaceae</taxon>
        <taxon>Imshaugia</taxon>
    </lineage>
</organism>
<feature type="transmembrane region" description="Helical" evidence="6">
    <location>
        <begin position="178"/>
        <end position="203"/>
    </location>
</feature>
<keyword evidence="3 6" id="KW-1133">Transmembrane helix</keyword>
<evidence type="ECO:0000256" key="4">
    <source>
        <dbReference type="ARBA" id="ARBA00023136"/>
    </source>
</evidence>
<comment type="similarity">
    <text evidence="5">Belongs to the SAT4 family.</text>
</comment>
<dbReference type="InterPro" id="IPR049326">
    <property type="entry name" value="Rhodopsin_dom_fungi"/>
</dbReference>
<evidence type="ECO:0000259" key="7">
    <source>
        <dbReference type="Pfam" id="PF20684"/>
    </source>
</evidence>
<sequence length="374" mass="41601">MHQRRHSLDERAPLGVATIAINTVFVVLAALALGIRLMSRRFQGLGLSFNDYAALLAWPLAVAIDVTNFFMAFQGGAGQHLANVDSTEITVTLKKSDVPQIIPAETCLWATANALVKLSILHFYLTIFGTRKPFRYATYAVMALVLSFGIGLNLQAFLICRPFAKNWNRLLPGTCGPVTAPFLADSSINILMDLAIVVLPMPVVWQLQMVQKRKIALTIVFALGVLVCVVALIRVVLIARLNIDDYLYDFTKITIVTDLEICLGIIVACMPMFPPTLKRMLRGKKDPSLFRRHMSSGVALMRPKNPHMPAFHRIDDLYPLTDLDEMRTWNEICGTDGKPDSLVDDPDSDAKLEMHPRSTIKIKKGWEVRSGEAV</sequence>
<feature type="transmembrane region" description="Helical" evidence="6">
    <location>
        <begin position="215"/>
        <end position="241"/>
    </location>
</feature>
<evidence type="ECO:0000256" key="2">
    <source>
        <dbReference type="ARBA" id="ARBA00022692"/>
    </source>
</evidence>
<evidence type="ECO:0000256" key="6">
    <source>
        <dbReference type="SAM" id="Phobius"/>
    </source>
</evidence>
<dbReference type="PANTHER" id="PTHR33048">
    <property type="entry name" value="PTH11-LIKE INTEGRAL MEMBRANE PROTEIN (AFU_ORTHOLOGUE AFUA_5G11245)"/>
    <property type="match status" value="1"/>
</dbReference>
<dbReference type="Pfam" id="PF20684">
    <property type="entry name" value="Fung_rhodopsin"/>
    <property type="match status" value="1"/>
</dbReference>
<keyword evidence="9" id="KW-1185">Reference proteome</keyword>
<feature type="transmembrane region" description="Helical" evidence="6">
    <location>
        <begin position="12"/>
        <end position="35"/>
    </location>
</feature>
<feature type="transmembrane region" description="Helical" evidence="6">
    <location>
        <begin position="253"/>
        <end position="273"/>
    </location>
</feature>
<dbReference type="AlphaFoldDB" id="A0A8H3IRZ3"/>
<evidence type="ECO:0000256" key="1">
    <source>
        <dbReference type="ARBA" id="ARBA00004141"/>
    </source>
</evidence>
<feature type="domain" description="Rhodopsin" evidence="7">
    <location>
        <begin position="35"/>
        <end position="279"/>
    </location>
</feature>
<evidence type="ECO:0000256" key="3">
    <source>
        <dbReference type="ARBA" id="ARBA00022989"/>
    </source>
</evidence>
<feature type="transmembrane region" description="Helical" evidence="6">
    <location>
        <begin position="55"/>
        <end position="73"/>
    </location>
</feature>
<name>A0A8H3IRZ3_9LECA</name>
<dbReference type="EMBL" id="CAJPDT010000039">
    <property type="protein sequence ID" value="CAF9925205.1"/>
    <property type="molecule type" value="Genomic_DNA"/>
</dbReference>
<dbReference type="GO" id="GO:0016020">
    <property type="term" value="C:membrane"/>
    <property type="evidence" value="ECO:0007669"/>
    <property type="project" value="UniProtKB-SubCell"/>
</dbReference>
<proteinExistence type="inferred from homology"/>
<keyword evidence="4 6" id="KW-0472">Membrane</keyword>
<gene>
    <name evidence="8" type="ORF">IMSHALPRED_006410</name>
</gene>
<accession>A0A8H3IRZ3</accession>
<evidence type="ECO:0000256" key="5">
    <source>
        <dbReference type="ARBA" id="ARBA00038359"/>
    </source>
</evidence>
<dbReference type="OrthoDB" id="5401779at2759"/>